<evidence type="ECO:0000313" key="3">
    <source>
        <dbReference type="Proteomes" id="UP000799753"/>
    </source>
</evidence>
<dbReference type="AlphaFoldDB" id="A0A6A6SCP1"/>
<keyword evidence="3" id="KW-1185">Reference proteome</keyword>
<dbReference type="Pfam" id="PF06985">
    <property type="entry name" value="HET"/>
    <property type="match status" value="1"/>
</dbReference>
<evidence type="ECO:0000259" key="1">
    <source>
        <dbReference type="Pfam" id="PF06985"/>
    </source>
</evidence>
<protein>
    <submittedName>
        <fullName evidence="2">HET-domain-containing protein</fullName>
    </submittedName>
</protein>
<dbReference type="PANTHER" id="PTHR24148">
    <property type="entry name" value="ANKYRIN REPEAT DOMAIN-CONTAINING PROTEIN 39 HOMOLOG-RELATED"/>
    <property type="match status" value="1"/>
</dbReference>
<reference evidence="2" key="1">
    <citation type="journal article" date="2020" name="Stud. Mycol.">
        <title>101 Dothideomycetes genomes: a test case for predicting lifestyles and emergence of pathogens.</title>
        <authorList>
            <person name="Haridas S."/>
            <person name="Albert R."/>
            <person name="Binder M."/>
            <person name="Bloem J."/>
            <person name="Labutti K."/>
            <person name="Salamov A."/>
            <person name="Andreopoulos B."/>
            <person name="Baker S."/>
            <person name="Barry K."/>
            <person name="Bills G."/>
            <person name="Bluhm B."/>
            <person name="Cannon C."/>
            <person name="Castanera R."/>
            <person name="Culley D."/>
            <person name="Daum C."/>
            <person name="Ezra D."/>
            <person name="Gonzalez J."/>
            <person name="Henrissat B."/>
            <person name="Kuo A."/>
            <person name="Liang C."/>
            <person name="Lipzen A."/>
            <person name="Lutzoni F."/>
            <person name="Magnuson J."/>
            <person name="Mondo S."/>
            <person name="Nolan M."/>
            <person name="Ohm R."/>
            <person name="Pangilinan J."/>
            <person name="Park H.-J."/>
            <person name="Ramirez L."/>
            <person name="Alfaro M."/>
            <person name="Sun H."/>
            <person name="Tritt A."/>
            <person name="Yoshinaga Y."/>
            <person name="Zwiers L.-H."/>
            <person name="Turgeon B."/>
            <person name="Goodwin S."/>
            <person name="Spatafora J."/>
            <person name="Crous P."/>
            <person name="Grigoriev I."/>
        </authorList>
    </citation>
    <scope>NUCLEOTIDE SEQUENCE</scope>
    <source>
        <strain evidence="2">CBS 473.64</strain>
    </source>
</reference>
<dbReference type="InterPro" id="IPR052895">
    <property type="entry name" value="HetReg/Transcr_Mod"/>
</dbReference>
<dbReference type="OrthoDB" id="3773119at2759"/>
<evidence type="ECO:0000313" key="2">
    <source>
        <dbReference type="EMBL" id="KAF2644168.1"/>
    </source>
</evidence>
<gene>
    <name evidence="2" type="ORF">P280DRAFT_393148</name>
</gene>
<sequence>MFSEPAKNTFRYEQLPDPASYIRLVKISPSTESSETTPHISILTTPFNDAPHYHAVSYTWGPTTDPGTIIIGENEAEIYVRRNCINVLRQITHFKTCEYYWIDALCINQADNDEKSYQVAMMGEIFSRADRVLACVG</sequence>
<dbReference type="EMBL" id="MU006779">
    <property type="protein sequence ID" value="KAF2644168.1"/>
    <property type="molecule type" value="Genomic_DNA"/>
</dbReference>
<dbReference type="Proteomes" id="UP000799753">
    <property type="component" value="Unassembled WGS sequence"/>
</dbReference>
<dbReference type="InterPro" id="IPR010730">
    <property type="entry name" value="HET"/>
</dbReference>
<feature type="domain" description="Heterokaryon incompatibility" evidence="1">
    <location>
        <begin position="53"/>
        <end position="136"/>
    </location>
</feature>
<dbReference type="PANTHER" id="PTHR24148:SF64">
    <property type="entry name" value="HETEROKARYON INCOMPATIBILITY DOMAIN-CONTAINING PROTEIN"/>
    <property type="match status" value="1"/>
</dbReference>
<feature type="non-terminal residue" evidence="2">
    <location>
        <position position="137"/>
    </location>
</feature>
<organism evidence="2 3">
    <name type="scientific">Massarina eburnea CBS 473.64</name>
    <dbReference type="NCBI Taxonomy" id="1395130"/>
    <lineage>
        <taxon>Eukaryota</taxon>
        <taxon>Fungi</taxon>
        <taxon>Dikarya</taxon>
        <taxon>Ascomycota</taxon>
        <taxon>Pezizomycotina</taxon>
        <taxon>Dothideomycetes</taxon>
        <taxon>Pleosporomycetidae</taxon>
        <taxon>Pleosporales</taxon>
        <taxon>Massarineae</taxon>
        <taxon>Massarinaceae</taxon>
        <taxon>Massarina</taxon>
    </lineage>
</organism>
<accession>A0A6A6SCP1</accession>
<proteinExistence type="predicted"/>
<name>A0A6A6SCP1_9PLEO</name>